<keyword evidence="1" id="KW-0812">Transmembrane</keyword>
<accession>A0A7W6HYK3</accession>
<dbReference type="Gene3D" id="3.55.50.30">
    <property type="match status" value="1"/>
</dbReference>
<proteinExistence type="predicted"/>
<name>A0A7W6HYK3_9BACT</name>
<protein>
    <submittedName>
        <fullName evidence="4">Ferric-dicitrate binding protein FerR (Iron transport regulator)</fullName>
    </submittedName>
</protein>
<feature type="domain" description="FecR protein" evidence="2">
    <location>
        <begin position="171"/>
        <end position="263"/>
    </location>
</feature>
<keyword evidence="5" id="KW-1185">Reference proteome</keyword>
<feature type="transmembrane region" description="Helical" evidence="1">
    <location>
        <begin position="87"/>
        <end position="107"/>
    </location>
</feature>
<dbReference type="EMBL" id="JACIES010000009">
    <property type="protein sequence ID" value="MBB4027388.1"/>
    <property type="molecule type" value="Genomic_DNA"/>
</dbReference>
<reference evidence="4 5" key="1">
    <citation type="submission" date="2020-08" db="EMBL/GenBank/DDBJ databases">
        <title>Genomic Encyclopedia of Type Strains, Phase IV (KMG-IV): sequencing the most valuable type-strain genomes for metagenomic binning, comparative biology and taxonomic classification.</title>
        <authorList>
            <person name="Goeker M."/>
        </authorList>
    </citation>
    <scope>NUCLEOTIDE SEQUENCE [LARGE SCALE GENOMIC DNA]</scope>
    <source>
        <strain evidence="4 5">DSM 105721</strain>
    </source>
</reference>
<dbReference type="InterPro" id="IPR032508">
    <property type="entry name" value="FecR_C"/>
</dbReference>
<dbReference type="GeneID" id="93102934"/>
<dbReference type="Pfam" id="PF16344">
    <property type="entry name" value="FecR_C"/>
    <property type="match status" value="1"/>
</dbReference>
<dbReference type="Proteomes" id="UP000546007">
    <property type="component" value="Unassembled WGS sequence"/>
</dbReference>
<dbReference type="GO" id="GO:0016989">
    <property type="term" value="F:sigma factor antagonist activity"/>
    <property type="evidence" value="ECO:0007669"/>
    <property type="project" value="TreeGrafter"/>
</dbReference>
<feature type="domain" description="Protein FecR C-terminal" evidence="3">
    <location>
        <begin position="309"/>
        <end position="377"/>
    </location>
</feature>
<gene>
    <name evidence="4" type="ORF">GGR14_003198</name>
</gene>
<dbReference type="FunFam" id="2.60.120.1440:FF:000001">
    <property type="entry name" value="Putative anti-sigma factor"/>
    <property type="match status" value="1"/>
</dbReference>
<evidence type="ECO:0000313" key="5">
    <source>
        <dbReference type="Proteomes" id="UP000546007"/>
    </source>
</evidence>
<evidence type="ECO:0000313" key="4">
    <source>
        <dbReference type="EMBL" id="MBB4027388.1"/>
    </source>
</evidence>
<comment type="caution">
    <text evidence="4">The sequence shown here is derived from an EMBL/GenBank/DDBJ whole genome shotgun (WGS) entry which is preliminary data.</text>
</comment>
<dbReference type="Gene3D" id="2.60.120.1440">
    <property type="match status" value="1"/>
</dbReference>
<sequence length="380" mass="43556">MTDDRRHINWDMIVRHLMDVATDEEREEVERWLAEDEGNREYYRKAKRYFETYYTGEETRVVDSKGAWDEFVVYADKSRKTHIWRMIVKYAAILLFPLCVGLGYWFLGNDTPQTTFVSGGISIEPGTTKAVLVFNSGQRVKLTDSIAFEQAIEKFKPNGQVDKAIEYNKIIVPRGGEYNLVLADGTSVMINSDSKLSVPDRFEGKERRVRLEGEALFHVAQDVEHPFIVETDGGDVTVLGTVFNVNAYSGEDYVQTTLVEGRVAFQGKGMTEARTIAPGEQITYDVQTNSVNVEKVDTRIYTAWTEGKWIIEGERLDEIMKQLARWYDVTVFYQNAEAKDLVFTGDLEKYSNCNVILDIISMTTNVEFELKDRVIIVKMK</sequence>
<keyword evidence="1" id="KW-1133">Transmembrane helix</keyword>
<evidence type="ECO:0000259" key="2">
    <source>
        <dbReference type="Pfam" id="PF04773"/>
    </source>
</evidence>
<keyword evidence="1" id="KW-0472">Membrane</keyword>
<dbReference type="RefSeq" id="WP_124316545.1">
    <property type="nucleotide sequence ID" value="NZ_AP028155.1"/>
</dbReference>
<dbReference type="AlphaFoldDB" id="A0A7W6HYK3"/>
<evidence type="ECO:0000259" key="3">
    <source>
        <dbReference type="Pfam" id="PF16344"/>
    </source>
</evidence>
<dbReference type="PANTHER" id="PTHR30273">
    <property type="entry name" value="PERIPLASMIC SIGNAL SENSOR AND SIGMA FACTOR ACTIVATOR FECR-RELATED"/>
    <property type="match status" value="1"/>
</dbReference>
<dbReference type="InterPro" id="IPR012373">
    <property type="entry name" value="Ferrdict_sens_TM"/>
</dbReference>
<dbReference type="InterPro" id="IPR006860">
    <property type="entry name" value="FecR"/>
</dbReference>
<dbReference type="OrthoDB" id="772265at2"/>
<dbReference type="PIRSF" id="PIRSF018266">
    <property type="entry name" value="FecR"/>
    <property type="match status" value="1"/>
</dbReference>
<evidence type="ECO:0000256" key="1">
    <source>
        <dbReference type="SAM" id="Phobius"/>
    </source>
</evidence>
<dbReference type="Pfam" id="PF04773">
    <property type="entry name" value="FecR"/>
    <property type="match status" value="1"/>
</dbReference>
<organism evidence="4 5">
    <name type="scientific">Butyricimonas faecihominis</name>
    <dbReference type="NCBI Taxonomy" id="1472416"/>
    <lineage>
        <taxon>Bacteria</taxon>
        <taxon>Pseudomonadati</taxon>
        <taxon>Bacteroidota</taxon>
        <taxon>Bacteroidia</taxon>
        <taxon>Bacteroidales</taxon>
        <taxon>Odoribacteraceae</taxon>
        <taxon>Butyricimonas</taxon>
    </lineage>
</organism>
<dbReference type="PANTHER" id="PTHR30273:SF2">
    <property type="entry name" value="PROTEIN FECR"/>
    <property type="match status" value="1"/>
</dbReference>